<protein>
    <recommendedName>
        <fullName evidence="2">histidine kinase</fullName>
        <ecNumber evidence="2">2.7.13.3</ecNumber>
    </recommendedName>
</protein>
<dbReference type="Proteomes" id="UP001219537">
    <property type="component" value="Chromosome 1"/>
</dbReference>
<gene>
    <name evidence="4" type="ORF">PUN50_03670</name>
</gene>
<proteinExistence type="predicted"/>
<dbReference type="GO" id="GO:0004673">
    <property type="term" value="F:protein histidine kinase activity"/>
    <property type="evidence" value="ECO:0007669"/>
    <property type="project" value="UniProtKB-EC"/>
</dbReference>
<dbReference type="GO" id="GO:0005524">
    <property type="term" value="F:ATP binding"/>
    <property type="evidence" value="ECO:0007669"/>
    <property type="project" value="UniProtKB-KW"/>
</dbReference>
<dbReference type="EC" id="2.7.13.3" evidence="2"/>
<evidence type="ECO:0000313" key="5">
    <source>
        <dbReference type="Proteomes" id="UP001219537"/>
    </source>
</evidence>
<evidence type="ECO:0000259" key="3">
    <source>
        <dbReference type="PROSITE" id="PS50109"/>
    </source>
</evidence>
<keyword evidence="4" id="KW-0547">Nucleotide-binding</keyword>
<dbReference type="Gene3D" id="3.30.565.10">
    <property type="entry name" value="Histidine kinase-like ATPase, C-terminal domain"/>
    <property type="match status" value="1"/>
</dbReference>
<keyword evidence="4" id="KW-0067">ATP-binding</keyword>
<evidence type="ECO:0000313" key="4">
    <source>
        <dbReference type="EMBL" id="WDG08982.1"/>
    </source>
</evidence>
<organism evidence="4 5">
    <name type="scientific">Vibrio campbellii</name>
    <dbReference type="NCBI Taxonomy" id="680"/>
    <lineage>
        <taxon>Bacteria</taxon>
        <taxon>Pseudomonadati</taxon>
        <taxon>Pseudomonadota</taxon>
        <taxon>Gammaproteobacteria</taxon>
        <taxon>Vibrionales</taxon>
        <taxon>Vibrionaceae</taxon>
        <taxon>Vibrio</taxon>
    </lineage>
</organism>
<dbReference type="SUPFAM" id="SSF55874">
    <property type="entry name" value="ATPase domain of HSP90 chaperone/DNA topoisomerase II/histidine kinase"/>
    <property type="match status" value="1"/>
</dbReference>
<reference evidence="4" key="1">
    <citation type="submission" date="2023-02" db="EMBL/GenBank/DDBJ databases">
        <title>Isolation, identification, and genome analysis of Vibrio campbellii in the Penaeus vannamei larvae stage.</title>
        <authorList>
            <person name="Huang T."/>
            <person name="Zhang B."/>
        </authorList>
    </citation>
    <scope>NUCLEOTIDE SEQUENCE</scope>
    <source>
        <strain evidence="4">20220413_1</strain>
    </source>
</reference>
<comment type="catalytic activity">
    <reaction evidence="1">
        <text>ATP + protein L-histidine = ADP + protein N-phospho-L-histidine.</text>
        <dbReference type="EC" id="2.7.13.3"/>
    </reaction>
</comment>
<name>A0AAQ2XY25_9VIBR</name>
<dbReference type="EMBL" id="CP117988">
    <property type="protein sequence ID" value="WDG08982.1"/>
    <property type="molecule type" value="Genomic_DNA"/>
</dbReference>
<sequence length="142" mass="15738">MNSKRWQTILENQGINLDIDYSEYLQKELSIPAGGIIDALERLIENSIEHAFGNIKSPSIKISLINKDNIVLIKFSDNGVGVDLENPNHIFIPYYSTKPRNLTVGLGLSSVKSIVVNQLKGDVYISQSETGLTINIELPKAL</sequence>
<dbReference type="InterPro" id="IPR036890">
    <property type="entry name" value="HATPase_C_sf"/>
</dbReference>
<feature type="domain" description="Histidine kinase" evidence="3">
    <location>
        <begin position="1"/>
        <end position="142"/>
    </location>
</feature>
<dbReference type="InterPro" id="IPR004358">
    <property type="entry name" value="Sig_transdc_His_kin-like_C"/>
</dbReference>
<dbReference type="InterPro" id="IPR003594">
    <property type="entry name" value="HATPase_dom"/>
</dbReference>
<evidence type="ECO:0000256" key="1">
    <source>
        <dbReference type="ARBA" id="ARBA00000085"/>
    </source>
</evidence>
<dbReference type="PROSITE" id="PS50109">
    <property type="entry name" value="HIS_KIN"/>
    <property type="match status" value="1"/>
</dbReference>
<dbReference type="PANTHER" id="PTHR43065">
    <property type="entry name" value="SENSOR HISTIDINE KINASE"/>
    <property type="match status" value="1"/>
</dbReference>
<dbReference type="PRINTS" id="PR00344">
    <property type="entry name" value="BCTRLSENSOR"/>
</dbReference>
<evidence type="ECO:0000256" key="2">
    <source>
        <dbReference type="ARBA" id="ARBA00012438"/>
    </source>
</evidence>
<dbReference type="AlphaFoldDB" id="A0AAQ2XY25"/>
<dbReference type="SMART" id="SM00387">
    <property type="entry name" value="HATPase_c"/>
    <property type="match status" value="1"/>
</dbReference>
<dbReference type="Pfam" id="PF02518">
    <property type="entry name" value="HATPase_c"/>
    <property type="match status" value="1"/>
</dbReference>
<dbReference type="CDD" id="cd00075">
    <property type="entry name" value="HATPase"/>
    <property type="match status" value="1"/>
</dbReference>
<dbReference type="InterPro" id="IPR005467">
    <property type="entry name" value="His_kinase_dom"/>
</dbReference>
<dbReference type="RefSeq" id="WP_274290891.1">
    <property type="nucleotide sequence ID" value="NZ_CP117988.1"/>
</dbReference>
<accession>A0AAQ2XY25</accession>